<organism evidence="9 10">
    <name type="scientific">Aquicella siphonis</name>
    <dbReference type="NCBI Taxonomy" id="254247"/>
    <lineage>
        <taxon>Bacteria</taxon>
        <taxon>Pseudomonadati</taxon>
        <taxon>Pseudomonadota</taxon>
        <taxon>Gammaproteobacteria</taxon>
        <taxon>Legionellales</taxon>
        <taxon>Coxiellaceae</taxon>
        <taxon>Aquicella</taxon>
    </lineage>
</organism>
<comment type="pathway">
    <text evidence="1 8">Cofactor biosynthesis; (R)-pantothenate biosynthesis; (R)-pantothenate from (R)-pantoate and beta-alanine: step 1/1.</text>
</comment>
<dbReference type="UniPathway" id="UPA00028">
    <property type="reaction ID" value="UER00005"/>
</dbReference>
<dbReference type="KEGG" id="asip:AQUSIP_17580"/>
<comment type="similarity">
    <text evidence="2 8">Belongs to the pantothenate synthetase family.</text>
</comment>
<dbReference type="PANTHER" id="PTHR21299:SF1">
    <property type="entry name" value="PANTOATE--BETA-ALANINE LIGASE"/>
    <property type="match status" value="1"/>
</dbReference>
<dbReference type="Gene3D" id="3.30.1300.10">
    <property type="entry name" value="Pantoate-beta-alanine ligase, C-terminal domain"/>
    <property type="match status" value="1"/>
</dbReference>
<feature type="binding site" evidence="8">
    <location>
        <position position="59"/>
    </location>
    <ligand>
        <name>(R)-pantoate</name>
        <dbReference type="ChEBI" id="CHEBI:15980"/>
    </ligand>
</feature>
<feature type="binding site" evidence="8">
    <location>
        <position position="59"/>
    </location>
    <ligand>
        <name>beta-alanine</name>
        <dbReference type="ChEBI" id="CHEBI:57966"/>
    </ligand>
</feature>
<comment type="miscellaneous">
    <text evidence="8">The reaction proceeds by a bi uni uni bi ping pong mechanism.</text>
</comment>
<dbReference type="Proteomes" id="UP000324194">
    <property type="component" value="Chromosome 1"/>
</dbReference>
<keyword evidence="4 8" id="KW-0566">Pantothenate biosynthesis</keyword>
<feature type="binding site" evidence="8">
    <location>
        <begin position="145"/>
        <end position="148"/>
    </location>
    <ligand>
        <name>ATP</name>
        <dbReference type="ChEBI" id="CHEBI:30616"/>
    </ligand>
</feature>
<dbReference type="GO" id="GO:0015940">
    <property type="term" value="P:pantothenate biosynthetic process"/>
    <property type="evidence" value="ECO:0007669"/>
    <property type="project" value="UniProtKB-UniRule"/>
</dbReference>
<dbReference type="GO" id="GO:0004592">
    <property type="term" value="F:pantoate-beta-alanine ligase activity"/>
    <property type="evidence" value="ECO:0007669"/>
    <property type="project" value="UniProtKB-UniRule"/>
</dbReference>
<comment type="subcellular location">
    <subcellularLocation>
        <location evidence="8">Cytoplasm</location>
    </subcellularLocation>
</comment>
<dbReference type="Gene3D" id="3.40.50.620">
    <property type="entry name" value="HUPs"/>
    <property type="match status" value="1"/>
</dbReference>
<protein>
    <recommendedName>
        <fullName evidence="8">Pantothenate synthetase</fullName>
        <shortName evidence="8">PS</shortName>
        <ecNumber evidence="8">6.3.2.1</ecNumber>
    </recommendedName>
    <alternativeName>
        <fullName evidence="8">Pantoate--beta-alanine ligase</fullName>
    </alternativeName>
    <alternativeName>
        <fullName evidence="8">Pantoate-activating enzyme</fullName>
    </alternativeName>
</protein>
<gene>
    <name evidence="8 9" type="primary">panC</name>
    <name evidence="9" type="ORF">AQUSIP_17580</name>
</gene>
<feature type="binding site" evidence="8">
    <location>
        <position position="151"/>
    </location>
    <ligand>
        <name>(R)-pantoate</name>
        <dbReference type="ChEBI" id="CHEBI:15980"/>
    </ligand>
</feature>
<feature type="binding site" evidence="8">
    <location>
        <position position="174"/>
    </location>
    <ligand>
        <name>ATP</name>
        <dbReference type="ChEBI" id="CHEBI:30616"/>
    </ligand>
</feature>
<comment type="catalytic activity">
    <reaction evidence="7 8">
        <text>(R)-pantoate + beta-alanine + ATP = (R)-pantothenate + AMP + diphosphate + H(+)</text>
        <dbReference type="Rhea" id="RHEA:10912"/>
        <dbReference type="ChEBI" id="CHEBI:15378"/>
        <dbReference type="ChEBI" id="CHEBI:15980"/>
        <dbReference type="ChEBI" id="CHEBI:29032"/>
        <dbReference type="ChEBI" id="CHEBI:30616"/>
        <dbReference type="ChEBI" id="CHEBI:33019"/>
        <dbReference type="ChEBI" id="CHEBI:57966"/>
        <dbReference type="ChEBI" id="CHEBI:456215"/>
        <dbReference type="EC" id="6.3.2.1"/>
    </reaction>
</comment>
<evidence type="ECO:0000256" key="6">
    <source>
        <dbReference type="ARBA" id="ARBA00022840"/>
    </source>
</evidence>
<evidence type="ECO:0000313" key="10">
    <source>
        <dbReference type="Proteomes" id="UP000324194"/>
    </source>
</evidence>
<dbReference type="NCBIfam" id="TIGR00018">
    <property type="entry name" value="panC"/>
    <property type="match status" value="1"/>
</dbReference>
<sequence>MNIVTEIRHWRSLRQQLHGRQTGLVHTMGNLHDGHLSLCRRSLKENDVTVAAIFINPTQFNRADDFELYPRTLDQDKIRLSEQGVDYLLLFNAEQLYPDHYQIQVSETEISRVLEGEFRPGHFTGMLTIVLKFLNLVQPTRSYYGEKDYQQLQLIRKMADALFLPVEIIGCETVRAHDGLALSSRNSRLTDEQRDRAKHFPALLQSGLDPEEIAAQLTRRGFKVDYIADQWQRRLGAVWLDQVRLIDNVIIK</sequence>
<feature type="binding site" evidence="8">
    <location>
        <begin position="28"/>
        <end position="35"/>
    </location>
    <ligand>
        <name>ATP</name>
        <dbReference type="ChEBI" id="CHEBI:30616"/>
    </ligand>
</feature>
<evidence type="ECO:0000256" key="3">
    <source>
        <dbReference type="ARBA" id="ARBA00022598"/>
    </source>
</evidence>
<evidence type="ECO:0000256" key="4">
    <source>
        <dbReference type="ARBA" id="ARBA00022655"/>
    </source>
</evidence>
<reference evidence="9 10" key="1">
    <citation type="submission" date="2019-08" db="EMBL/GenBank/DDBJ databases">
        <authorList>
            <person name="Guy L."/>
        </authorList>
    </citation>
    <scope>NUCLEOTIDE SEQUENCE [LARGE SCALE GENOMIC DNA]</scope>
    <source>
        <strain evidence="9 10">SGT-108</strain>
    </source>
</reference>
<dbReference type="Pfam" id="PF02569">
    <property type="entry name" value="Pantoate_ligase"/>
    <property type="match status" value="1"/>
</dbReference>
<keyword evidence="6 8" id="KW-0067">ATP-binding</keyword>
<keyword evidence="10" id="KW-1185">Reference proteome</keyword>
<evidence type="ECO:0000256" key="2">
    <source>
        <dbReference type="ARBA" id="ARBA00009256"/>
    </source>
</evidence>
<dbReference type="PANTHER" id="PTHR21299">
    <property type="entry name" value="CYTIDYLATE KINASE/PANTOATE-BETA-ALANINE LIGASE"/>
    <property type="match status" value="1"/>
</dbReference>
<evidence type="ECO:0000313" key="9">
    <source>
        <dbReference type="EMBL" id="VVC76445.1"/>
    </source>
</evidence>
<keyword evidence="8" id="KW-0963">Cytoplasm</keyword>
<dbReference type="GO" id="GO:0005829">
    <property type="term" value="C:cytosol"/>
    <property type="evidence" value="ECO:0007669"/>
    <property type="project" value="TreeGrafter"/>
</dbReference>
<keyword evidence="5 8" id="KW-0547">Nucleotide-binding</keyword>
<dbReference type="InterPro" id="IPR042176">
    <property type="entry name" value="Pantoate_ligase_C"/>
</dbReference>
<evidence type="ECO:0000256" key="5">
    <source>
        <dbReference type="ARBA" id="ARBA00022741"/>
    </source>
</evidence>
<feature type="active site" description="Proton donor" evidence="8">
    <location>
        <position position="35"/>
    </location>
</feature>
<feature type="binding site" evidence="8">
    <location>
        <begin position="182"/>
        <end position="185"/>
    </location>
    <ligand>
        <name>ATP</name>
        <dbReference type="ChEBI" id="CHEBI:30616"/>
    </ligand>
</feature>
<dbReference type="OrthoDB" id="9773087at2"/>
<comment type="subunit">
    <text evidence="8">Homodimer.</text>
</comment>
<dbReference type="HAMAP" id="MF_00158">
    <property type="entry name" value="PanC"/>
    <property type="match status" value="1"/>
</dbReference>
<keyword evidence="3 8" id="KW-0436">Ligase</keyword>
<comment type="function">
    <text evidence="8">Catalyzes the condensation of pantoate with beta-alanine in an ATP-dependent reaction via a pantoyl-adenylate intermediate.</text>
</comment>
<dbReference type="SUPFAM" id="SSF52374">
    <property type="entry name" value="Nucleotidylyl transferase"/>
    <property type="match status" value="1"/>
</dbReference>
<proteinExistence type="inferred from homology"/>
<dbReference type="GO" id="GO:0005524">
    <property type="term" value="F:ATP binding"/>
    <property type="evidence" value="ECO:0007669"/>
    <property type="project" value="UniProtKB-KW"/>
</dbReference>
<evidence type="ECO:0000256" key="8">
    <source>
        <dbReference type="HAMAP-Rule" id="MF_00158"/>
    </source>
</evidence>
<accession>A0A5E4PIP8</accession>
<dbReference type="AlphaFoldDB" id="A0A5E4PIP8"/>
<dbReference type="RefSeq" id="WP_148340324.1">
    <property type="nucleotide sequence ID" value="NZ_LR699119.1"/>
</dbReference>
<dbReference type="EMBL" id="LR699119">
    <property type="protein sequence ID" value="VVC76445.1"/>
    <property type="molecule type" value="Genomic_DNA"/>
</dbReference>
<evidence type="ECO:0000256" key="7">
    <source>
        <dbReference type="ARBA" id="ARBA00048258"/>
    </source>
</evidence>
<dbReference type="EC" id="6.3.2.1" evidence="8"/>
<name>A0A5E4PIP8_9COXI</name>
<dbReference type="InterPro" id="IPR003721">
    <property type="entry name" value="Pantoate_ligase"/>
</dbReference>
<evidence type="ECO:0000256" key="1">
    <source>
        <dbReference type="ARBA" id="ARBA00004990"/>
    </source>
</evidence>
<dbReference type="InterPro" id="IPR014729">
    <property type="entry name" value="Rossmann-like_a/b/a_fold"/>
</dbReference>